<evidence type="ECO:0000313" key="5">
    <source>
        <dbReference type="EMBL" id="EDP97519.1"/>
    </source>
</evidence>
<dbReference type="OrthoDB" id="2666928at2"/>
<dbReference type="RefSeq" id="WP_007096567.1">
    <property type="nucleotide sequence ID" value="NZ_CP142125.1"/>
</dbReference>
<dbReference type="InterPro" id="IPR009057">
    <property type="entry name" value="Homeodomain-like_sf"/>
</dbReference>
<organism evidence="5 6">
    <name type="scientific">Kordia algicida OT-1</name>
    <dbReference type="NCBI Taxonomy" id="391587"/>
    <lineage>
        <taxon>Bacteria</taxon>
        <taxon>Pseudomonadati</taxon>
        <taxon>Bacteroidota</taxon>
        <taxon>Flavobacteriia</taxon>
        <taxon>Flavobacteriales</taxon>
        <taxon>Flavobacteriaceae</taxon>
        <taxon>Kordia</taxon>
    </lineage>
</organism>
<dbReference type="PRINTS" id="PR00032">
    <property type="entry name" value="HTHARAC"/>
</dbReference>
<dbReference type="Proteomes" id="UP000002945">
    <property type="component" value="Unassembled WGS sequence"/>
</dbReference>
<dbReference type="InterPro" id="IPR053142">
    <property type="entry name" value="PchR_regulatory_protein"/>
</dbReference>
<keyword evidence="6" id="KW-1185">Reference proteome</keyword>
<protein>
    <submittedName>
        <fullName evidence="5">Transcriptional regulatory protein</fullName>
    </submittedName>
</protein>
<dbReference type="SUPFAM" id="SSF46689">
    <property type="entry name" value="Homeodomain-like"/>
    <property type="match status" value="1"/>
</dbReference>
<feature type="domain" description="HTH araC/xylS-type" evidence="4">
    <location>
        <begin position="237"/>
        <end position="337"/>
    </location>
</feature>
<keyword evidence="1" id="KW-0805">Transcription regulation</keyword>
<dbReference type="Pfam" id="PF12833">
    <property type="entry name" value="HTH_18"/>
    <property type="match status" value="1"/>
</dbReference>
<evidence type="ECO:0000256" key="1">
    <source>
        <dbReference type="ARBA" id="ARBA00023015"/>
    </source>
</evidence>
<accession>A9DPT9</accession>
<dbReference type="HOGENOM" id="CLU_052345_4_3_10"/>
<evidence type="ECO:0000313" key="6">
    <source>
        <dbReference type="Proteomes" id="UP000002945"/>
    </source>
</evidence>
<evidence type="ECO:0000256" key="2">
    <source>
        <dbReference type="ARBA" id="ARBA00023125"/>
    </source>
</evidence>
<gene>
    <name evidence="5" type="ORF">KAOT1_20192</name>
</gene>
<dbReference type="PANTHER" id="PTHR47893">
    <property type="entry name" value="REGULATORY PROTEIN PCHR"/>
    <property type="match status" value="1"/>
</dbReference>
<dbReference type="STRING" id="391587.KAOT1_20192"/>
<reference evidence="5 6" key="1">
    <citation type="journal article" date="2011" name="J. Bacteriol.">
        <title>Genome sequence of the algicidal bacterium Kordia algicida OT-1.</title>
        <authorList>
            <person name="Lee H.S."/>
            <person name="Kang S.G."/>
            <person name="Kwon K.K."/>
            <person name="Lee J.H."/>
            <person name="Kim S.J."/>
        </authorList>
    </citation>
    <scope>NUCLEOTIDE SEQUENCE [LARGE SCALE GENOMIC DNA]</scope>
    <source>
        <strain evidence="5 6">OT-1</strain>
    </source>
</reference>
<dbReference type="PROSITE" id="PS01124">
    <property type="entry name" value="HTH_ARAC_FAMILY_2"/>
    <property type="match status" value="1"/>
</dbReference>
<evidence type="ECO:0000259" key="4">
    <source>
        <dbReference type="PROSITE" id="PS01124"/>
    </source>
</evidence>
<proteinExistence type="predicted"/>
<comment type="caution">
    <text evidence="5">The sequence shown here is derived from an EMBL/GenBank/DDBJ whole genome shotgun (WGS) entry which is preliminary data.</text>
</comment>
<dbReference type="GO" id="GO:0043565">
    <property type="term" value="F:sequence-specific DNA binding"/>
    <property type="evidence" value="ECO:0007669"/>
    <property type="project" value="InterPro"/>
</dbReference>
<dbReference type="Gene3D" id="1.10.10.60">
    <property type="entry name" value="Homeodomain-like"/>
    <property type="match status" value="1"/>
</dbReference>
<keyword evidence="2" id="KW-0238">DNA-binding</keyword>
<dbReference type="GO" id="GO:0003700">
    <property type="term" value="F:DNA-binding transcription factor activity"/>
    <property type="evidence" value="ECO:0007669"/>
    <property type="project" value="InterPro"/>
</dbReference>
<dbReference type="PANTHER" id="PTHR47893:SF1">
    <property type="entry name" value="REGULATORY PROTEIN PCHR"/>
    <property type="match status" value="1"/>
</dbReference>
<name>A9DPT9_9FLAO</name>
<evidence type="ECO:0000256" key="3">
    <source>
        <dbReference type="ARBA" id="ARBA00023163"/>
    </source>
</evidence>
<keyword evidence="3" id="KW-0804">Transcription</keyword>
<dbReference type="InterPro" id="IPR018060">
    <property type="entry name" value="HTH_AraC"/>
</dbReference>
<dbReference type="SMART" id="SM00342">
    <property type="entry name" value="HTH_ARAC"/>
    <property type="match status" value="1"/>
</dbReference>
<dbReference type="EMBL" id="ABIB01000002">
    <property type="protein sequence ID" value="EDP97519.1"/>
    <property type="molecule type" value="Genomic_DNA"/>
</dbReference>
<dbReference type="AlphaFoldDB" id="A9DPT9"/>
<dbReference type="eggNOG" id="COG2207">
    <property type="taxonomic scope" value="Bacteria"/>
</dbReference>
<dbReference type="InterPro" id="IPR020449">
    <property type="entry name" value="Tscrpt_reg_AraC-type_HTH"/>
</dbReference>
<sequence length="345" mass="40390">MKTIQITAEDTAGTVRQIQEAIGGEIIERWGEHILKIDNAFAKGAIHFIMFEWGGSILEYNITFFEDIELIMDATEYNPIHFTYCLKGHCEHRFHDEKERRTLQELQPSIITSKSGGFNHEFFPKDEYLHINIVQINRVKFIRKRLNDASILNKKLYEVFHDSYHENRFVYLGTYNLKLAELIDSLNHIKQKGMIRIMLIEGIVYQILSLHMIQHTKDVKARKNKAPLAIDELEAVRIVAEEISENVSKDYTLEYLAEKTMLTQTKLQQGFKHLYARTVTEYIRHVRLEKARDLIIDKEQNLNISQIVYSIGLSSRSYFSKIFKRKYGISPSEFLKNKQKAQISA</sequence>